<dbReference type="PANTHER" id="PTHR43133">
    <property type="entry name" value="RNA POLYMERASE ECF-TYPE SIGMA FACTO"/>
    <property type="match status" value="1"/>
</dbReference>
<dbReference type="SUPFAM" id="SSF88659">
    <property type="entry name" value="Sigma3 and sigma4 domains of RNA polymerase sigma factors"/>
    <property type="match status" value="1"/>
</dbReference>
<comment type="caution">
    <text evidence="9">The sequence shown here is derived from an EMBL/GenBank/DDBJ whole genome shotgun (WGS) entry which is preliminary data.</text>
</comment>
<dbReference type="Proteomes" id="UP000019666">
    <property type="component" value="Unassembled WGS sequence"/>
</dbReference>
<dbReference type="AlphaFoldDB" id="A0A017HRE1"/>
<keyword evidence="5 6" id="KW-0804">Transcription</keyword>
<name>A0A017HRE1_9RHOB</name>
<dbReference type="PATRIC" id="fig|442562.3.peg.1449"/>
<protein>
    <recommendedName>
        <fullName evidence="6">RNA polymerase sigma factor</fullName>
    </recommendedName>
</protein>
<dbReference type="EMBL" id="AOSK01000039">
    <property type="protein sequence ID" value="EYD76941.1"/>
    <property type="molecule type" value="Genomic_DNA"/>
</dbReference>
<dbReference type="InterPro" id="IPR007627">
    <property type="entry name" value="RNA_pol_sigma70_r2"/>
</dbReference>
<evidence type="ECO:0000259" key="8">
    <source>
        <dbReference type="Pfam" id="PF08281"/>
    </source>
</evidence>
<dbReference type="Gene3D" id="1.10.1740.10">
    <property type="match status" value="1"/>
</dbReference>
<dbReference type="GO" id="GO:0006352">
    <property type="term" value="P:DNA-templated transcription initiation"/>
    <property type="evidence" value="ECO:0007669"/>
    <property type="project" value="InterPro"/>
</dbReference>
<evidence type="ECO:0000259" key="7">
    <source>
        <dbReference type="Pfam" id="PF04542"/>
    </source>
</evidence>
<evidence type="ECO:0000313" key="10">
    <source>
        <dbReference type="Proteomes" id="UP000019666"/>
    </source>
</evidence>
<dbReference type="PROSITE" id="PS01063">
    <property type="entry name" value="SIGMA70_ECF"/>
    <property type="match status" value="1"/>
</dbReference>
<dbReference type="RefSeq" id="WP_211262792.1">
    <property type="nucleotide sequence ID" value="NZ_KK088557.1"/>
</dbReference>
<dbReference type="InterPro" id="IPR000838">
    <property type="entry name" value="RNA_pol_sigma70_ECF_CS"/>
</dbReference>
<accession>A0A017HRE1</accession>
<dbReference type="SUPFAM" id="SSF88946">
    <property type="entry name" value="Sigma2 domain of RNA polymerase sigma factors"/>
    <property type="match status" value="1"/>
</dbReference>
<evidence type="ECO:0000256" key="6">
    <source>
        <dbReference type="RuleBase" id="RU000716"/>
    </source>
</evidence>
<dbReference type="InterPro" id="IPR014284">
    <property type="entry name" value="RNA_pol_sigma-70_dom"/>
</dbReference>
<evidence type="ECO:0000313" key="9">
    <source>
        <dbReference type="EMBL" id="EYD76941.1"/>
    </source>
</evidence>
<feature type="domain" description="RNA polymerase sigma factor 70 region 4 type 2" evidence="8">
    <location>
        <begin position="119"/>
        <end position="169"/>
    </location>
</feature>
<dbReference type="STRING" id="442562.Rumeso_01463"/>
<evidence type="ECO:0000256" key="2">
    <source>
        <dbReference type="ARBA" id="ARBA00023015"/>
    </source>
</evidence>
<gene>
    <name evidence="9" type="ORF">Rumeso_01463</name>
</gene>
<evidence type="ECO:0000256" key="3">
    <source>
        <dbReference type="ARBA" id="ARBA00023082"/>
    </source>
</evidence>
<feature type="domain" description="RNA polymerase sigma-70 region 2" evidence="7">
    <location>
        <begin position="26"/>
        <end position="90"/>
    </location>
</feature>
<organism evidence="9 10">
    <name type="scientific">Rubellimicrobium mesophilum DSM 19309</name>
    <dbReference type="NCBI Taxonomy" id="442562"/>
    <lineage>
        <taxon>Bacteria</taxon>
        <taxon>Pseudomonadati</taxon>
        <taxon>Pseudomonadota</taxon>
        <taxon>Alphaproteobacteria</taxon>
        <taxon>Rhodobacterales</taxon>
        <taxon>Roseobacteraceae</taxon>
        <taxon>Rubellimicrobium</taxon>
    </lineage>
</organism>
<dbReference type="HOGENOM" id="CLU_047691_1_4_5"/>
<reference evidence="9 10" key="1">
    <citation type="submission" date="2013-02" db="EMBL/GenBank/DDBJ databases">
        <authorList>
            <person name="Fiebig A."/>
            <person name="Goeker M."/>
            <person name="Klenk H.-P.P."/>
        </authorList>
    </citation>
    <scope>NUCLEOTIDE SEQUENCE [LARGE SCALE GENOMIC DNA]</scope>
    <source>
        <strain evidence="9 10">DSM 19309</strain>
    </source>
</reference>
<sequence length="178" mass="19453">MTFHPKCSLTEDEASAMARFEQEVLALRPALCAFARRLARQESDAEDLVQDTILRALAARARFREGSNLKAWLFTIMRNAFNTGWRRSRRETLPGPEAIEAGVVTPALQGTGLWARETMGRLLHDLSPAHREILILVPVLGLGYEEAAEVCGCSVGTIKSRLSRARAALAVLAGEAGP</sequence>
<dbReference type="InterPro" id="IPR013324">
    <property type="entry name" value="RNA_pol_sigma_r3/r4-like"/>
</dbReference>
<dbReference type="GO" id="GO:0003677">
    <property type="term" value="F:DNA binding"/>
    <property type="evidence" value="ECO:0007669"/>
    <property type="project" value="UniProtKB-KW"/>
</dbReference>
<dbReference type="GO" id="GO:0016987">
    <property type="term" value="F:sigma factor activity"/>
    <property type="evidence" value="ECO:0007669"/>
    <property type="project" value="UniProtKB-KW"/>
</dbReference>
<keyword evidence="4 6" id="KW-0238">DNA-binding</keyword>
<dbReference type="Pfam" id="PF08281">
    <property type="entry name" value="Sigma70_r4_2"/>
    <property type="match status" value="1"/>
</dbReference>
<keyword evidence="3 6" id="KW-0731">Sigma factor</keyword>
<proteinExistence type="inferred from homology"/>
<evidence type="ECO:0000256" key="5">
    <source>
        <dbReference type="ARBA" id="ARBA00023163"/>
    </source>
</evidence>
<dbReference type="InterPro" id="IPR013325">
    <property type="entry name" value="RNA_pol_sigma_r2"/>
</dbReference>
<evidence type="ECO:0000256" key="4">
    <source>
        <dbReference type="ARBA" id="ARBA00023125"/>
    </source>
</evidence>
<keyword evidence="10" id="KW-1185">Reference proteome</keyword>
<dbReference type="PANTHER" id="PTHR43133:SF25">
    <property type="entry name" value="RNA POLYMERASE SIGMA FACTOR RFAY-RELATED"/>
    <property type="match status" value="1"/>
</dbReference>
<dbReference type="Gene3D" id="1.10.10.10">
    <property type="entry name" value="Winged helix-like DNA-binding domain superfamily/Winged helix DNA-binding domain"/>
    <property type="match status" value="1"/>
</dbReference>
<evidence type="ECO:0000256" key="1">
    <source>
        <dbReference type="ARBA" id="ARBA00010641"/>
    </source>
</evidence>
<dbReference type="NCBIfam" id="TIGR02937">
    <property type="entry name" value="sigma70-ECF"/>
    <property type="match status" value="1"/>
</dbReference>
<keyword evidence="2 6" id="KW-0805">Transcription regulation</keyword>
<comment type="similarity">
    <text evidence="1 6">Belongs to the sigma-70 factor family. ECF subfamily.</text>
</comment>
<dbReference type="InterPro" id="IPR013249">
    <property type="entry name" value="RNA_pol_sigma70_r4_t2"/>
</dbReference>
<dbReference type="InterPro" id="IPR036388">
    <property type="entry name" value="WH-like_DNA-bd_sf"/>
</dbReference>
<dbReference type="Pfam" id="PF04542">
    <property type="entry name" value="Sigma70_r2"/>
    <property type="match status" value="1"/>
</dbReference>
<dbReference type="InterPro" id="IPR039425">
    <property type="entry name" value="RNA_pol_sigma-70-like"/>
</dbReference>
<dbReference type="CDD" id="cd06171">
    <property type="entry name" value="Sigma70_r4"/>
    <property type="match status" value="1"/>
</dbReference>